<feature type="compositionally biased region" description="Acidic residues" evidence="1">
    <location>
        <begin position="58"/>
        <end position="82"/>
    </location>
</feature>
<feature type="signal peptide" evidence="2">
    <location>
        <begin position="1"/>
        <end position="22"/>
    </location>
</feature>
<reference evidence="3" key="2">
    <citation type="submission" date="2025-08" db="UniProtKB">
        <authorList>
            <consortium name="Ensembl"/>
        </authorList>
    </citation>
    <scope>IDENTIFICATION</scope>
</reference>
<dbReference type="InParanoid" id="H2ZHV0"/>
<sequence length="82" mass="10006">MKTQTLLAVLFMCLLVVDMGDALICYRRRRIFRRRRCIFRRRRFVRRRFGDMSNTQEEALDEDSIPMEDEQLDEDNEDNNSE</sequence>
<evidence type="ECO:0000256" key="1">
    <source>
        <dbReference type="SAM" id="MobiDB-lite"/>
    </source>
</evidence>
<feature type="chain" id="PRO_5003579318" evidence="2">
    <location>
        <begin position="23"/>
        <end position="82"/>
    </location>
</feature>
<evidence type="ECO:0000256" key="2">
    <source>
        <dbReference type="SAM" id="SignalP"/>
    </source>
</evidence>
<evidence type="ECO:0000313" key="3">
    <source>
        <dbReference type="Ensembl" id="ENSCSAVP00000017166.1"/>
    </source>
</evidence>
<evidence type="ECO:0000313" key="4">
    <source>
        <dbReference type="Proteomes" id="UP000007875"/>
    </source>
</evidence>
<dbReference type="Proteomes" id="UP000007875">
    <property type="component" value="Unassembled WGS sequence"/>
</dbReference>
<reference evidence="3" key="3">
    <citation type="submission" date="2025-09" db="UniProtKB">
        <authorList>
            <consortium name="Ensembl"/>
        </authorList>
    </citation>
    <scope>IDENTIFICATION</scope>
</reference>
<organism evidence="3 4">
    <name type="scientific">Ciona savignyi</name>
    <name type="common">Pacific transparent sea squirt</name>
    <dbReference type="NCBI Taxonomy" id="51511"/>
    <lineage>
        <taxon>Eukaryota</taxon>
        <taxon>Metazoa</taxon>
        <taxon>Chordata</taxon>
        <taxon>Tunicata</taxon>
        <taxon>Ascidiacea</taxon>
        <taxon>Phlebobranchia</taxon>
        <taxon>Cionidae</taxon>
        <taxon>Ciona</taxon>
    </lineage>
</organism>
<dbReference type="HOGENOM" id="CLU_194695_0_0_1"/>
<protein>
    <submittedName>
        <fullName evidence="3">Uncharacterized protein</fullName>
    </submittedName>
</protein>
<proteinExistence type="predicted"/>
<feature type="region of interest" description="Disordered" evidence="1">
    <location>
        <begin position="55"/>
        <end position="82"/>
    </location>
</feature>
<keyword evidence="2" id="KW-0732">Signal</keyword>
<keyword evidence="4" id="KW-1185">Reference proteome</keyword>
<accession>H2ZHV0</accession>
<dbReference type="Ensembl" id="ENSCSAVT00000017353.1">
    <property type="protein sequence ID" value="ENSCSAVP00000017166.1"/>
    <property type="gene ID" value="ENSCSAVG00000010101.1"/>
</dbReference>
<reference evidence="4" key="1">
    <citation type="submission" date="2003-08" db="EMBL/GenBank/DDBJ databases">
        <authorList>
            <person name="Birren B."/>
            <person name="Nusbaum C."/>
            <person name="Abebe A."/>
            <person name="Abouelleil A."/>
            <person name="Adekoya E."/>
            <person name="Ait-zahra M."/>
            <person name="Allen N."/>
            <person name="Allen T."/>
            <person name="An P."/>
            <person name="Anderson M."/>
            <person name="Anderson S."/>
            <person name="Arachchi H."/>
            <person name="Armbruster J."/>
            <person name="Bachantsang P."/>
            <person name="Baldwin J."/>
            <person name="Barry A."/>
            <person name="Bayul T."/>
            <person name="Blitshsteyn B."/>
            <person name="Bloom T."/>
            <person name="Blye J."/>
            <person name="Boguslavskiy L."/>
            <person name="Borowsky M."/>
            <person name="Boukhgalter B."/>
            <person name="Brunache A."/>
            <person name="Butler J."/>
            <person name="Calixte N."/>
            <person name="Calvo S."/>
            <person name="Camarata J."/>
            <person name="Campo K."/>
            <person name="Chang J."/>
            <person name="Cheshatsang Y."/>
            <person name="Citroen M."/>
            <person name="Collymore A."/>
            <person name="Considine T."/>
            <person name="Cook A."/>
            <person name="Cooke P."/>
            <person name="Corum B."/>
            <person name="Cuomo C."/>
            <person name="David R."/>
            <person name="Dawoe T."/>
            <person name="Degray S."/>
            <person name="Dodge S."/>
            <person name="Dooley K."/>
            <person name="Dorje P."/>
            <person name="Dorjee K."/>
            <person name="Dorris L."/>
            <person name="Duffey N."/>
            <person name="Dupes A."/>
            <person name="Elkins T."/>
            <person name="Engels R."/>
            <person name="Erickson J."/>
            <person name="Farina A."/>
            <person name="Faro S."/>
            <person name="Ferreira P."/>
            <person name="Fischer H."/>
            <person name="Fitzgerald M."/>
            <person name="Foley K."/>
            <person name="Gage D."/>
            <person name="Galagan J."/>
            <person name="Gearin G."/>
            <person name="Gnerre S."/>
            <person name="Gnirke A."/>
            <person name="Goyette A."/>
            <person name="Graham J."/>
            <person name="Grandbois E."/>
            <person name="Gyaltsen K."/>
            <person name="Hafez N."/>
            <person name="Hagopian D."/>
            <person name="Hagos B."/>
            <person name="Hall J."/>
            <person name="Hatcher B."/>
            <person name="Heller A."/>
            <person name="Higgins H."/>
            <person name="Honan T."/>
            <person name="Horn A."/>
            <person name="Houde N."/>
            <person name="Hughes L."/>
            <person name="Hulme W."/>
            <person name="Husby E."/>
            <person name="Iliev I."/>
            <person name="Jaffe D."/>
            <person name="Jones C."/>
            <person name="Kamal M."/>
            <person name="Kamat A."/>
            <person name="Kamvysselis M."/>
            <person name="Karlsson E."/>
            <person name="Kells C."/>
            <person name="Kieu A."/>
            <person name="Kisner P."/>
            <person name="Kodira C."/>
            <person name="Kulbokas E."/>
            <person name="Labutti K."/>
            <person name="Lama D."/>
            <person name="Landers T."/>
            <person name="Leger J."/>
            <person name="Levine S."/>
            <person name="Lewis D."/>
            <person name="Lewis T."/>
            <person name="Lindblad-toh K."/>
            <person name="Liu X."/>
            <person name="Lokyitsang T."/>
            <person name="Lokyitsang Y."/>
            <person name="Lucien O."/>
            <person name="Lui A."/>
            <person name="Ma L.J."/>
            <person name="Mabbitt R."/>
            <person name="Macdonald J."/>
            <person name="Maclean C."/>
            <person name="Major J."/>
            <person name="Manning J."/>
            <person name="Marabella R."/>
            <person name="Maru K."/>
            <person name="Matthews C."/>
            <person name="Mauceli E."/>
            <person name="Mccarthy M."/>
            <person name="Mcdonough S."/>
            <person name="Mcghee T."/>
            <person name="Meldrim J."/>
            <person name="Meneus L."/>
            <person name="Mesirov J."/>
            <person name="Mihalev A."/>
            <person name="Mihova T."/>
            <person name="Mikkelsen T."/>
            <person name="Mlenga V."/>
            <person name="Moru K."/>
            <person name="Mozes J."/>
            <person name="Mulrain L."/>
            <person name="Munson G."/>
            <person name="Naylor J."/>
            <person name="Newes C."/>
            <person name="Nguyen C."/>
            <person name="Nguyen N."/>
            <person name="Nguyen T."/>
            <person name="Nicol R."/>
            <person name="Nielsen C."/>
            <person name="Nizzari M."/>
            <person name="Norbu C."/>
            <person name="Norbu N."/>
            <person name="O'donnell P."/>
            <person name="Okoawo O."/>
            <person name="O'leary S."/>
            <person name="Omotosho B."/>
            <person name="O'neill K."/>
            <person name="Osman S."/>
            <person name="Parker S."/>
            <person name="Perrin D."/>
            <person name="Phunkhang P."/>
            <person name="Piqani B."/>
            <person name="Purcell S."/>
            <person name="Rachupka T."/>
            <person name="Ramasamy U."/>
            <person name="Rameau R."/>
            <person name="Ray V."/>
            <person name="Raymond C."/>
            <person name="Retta R."/>
            <person name="Richardson S."/>
            <person name="Rise C."/>
            <person name="Rodriguez J."/>
            <person name="Rogers J."/>
            <person name="Rogov P."/>
            <person name="Rutman M."/>
            <person name="Schupbach R."/>
            <person name="Seaman C."/>
            <person name="Settipalli S."/>
            <person name="Sharpe T."/>
            <person name="Sheridan J."/>
            <person name="Sherpa N."/>
            <person name="Shi J."/>
            <person name="Smirnov S."/>
            <person name="Smith C."/>
            <person name="Sougnez C."/>
            <person name="Spencer B."/>
            <person name="Stalker J."/>
            <person name="Stange-thomann N."/>
            <person name="Stavropoulos S."/>
            <person name="Stetson K."/>
            <person name="Stone C."/>
            <person name="Stone S."/>
            <person name="Stubbs M."/>
            <person name="Talamas J."/>
            <person name="Tchuinga P."/>
            <person name="Tenzing P."/>
            <person name="Tesfaye S."/>
            <person name="Theodore J."/>
            <person name="Thoulutsang Y."/>
            <person name="Topham K."/>
            <person name="Towey S."/>
            <person name="Tsamla T."/>
            <person name="Tsomo N."/>
            <person name="Vallee D."/>
            <person name="Vassiliev H."/>
            <person name="Venkataraman V."/>
            <person name="Vinson J."/>
            <person name="Vo A."/>
            <person name="Wade C."/>
            <person name="Wang S."/>
            <person name="Wangchuk T."/>
            <person name="Wangdi T."/>
            <person name="Whittaker C."/>
            <person name="Wilkinson J."/>
            <person name="Wu Y."/>
            <person name="Wyman D."/>
            <person name="Yadav S."/>
            <person name="Yang S."/>
            <person name="Yang X."/>
            <person name="Yeager S."/>
            <person name="Yee E."/>
            <person name="Young G."/>
            <person name="Zainoun J."/>
            <person name="Zembeck L."/>
            <person name="Zimmer A."/>
            <person name="Zody M."/>
            <person name="Lander E."/>
        </authorList>
    </citation>
    <scope>NUCLEOTIDE SEQUENCE [LARGE SCALE GENOMIC DNA]</scope>
</reference>
<name>H2ZHV0_CIOSA</name>
<dbReference type="AlphaFoldDB" id="H2ZHV0"/>